<accession>A0A183T553</accession>
<dbReference type="EMBL" id="UYSU01036656">
    <property type="protein sequence ID" value="VDL97986.1"/>
    <property type="molecule type" value="Genomic_DNA"/>
</dbReference>
<dbReference type="OrthoDB" id="10591461at2759"/>
<gene>
    <name evidence="1" type="ORF">SSLN_LOCUS11601</name>
</gene>
<organism evidence="3">
    <name type="scientific">Schistocephalus solidus</name>
    <name type="common">Tapeworm</name>
    <dbReference type="NCBI Taxonomy" id="70667"/>
    <lineage>
        <taxon>Eukaryota</taxon>
        <taxon>Metazoa</taxon>
        <taxon>Spiralia</taxon>
        <taxon>Lophotrochozoa</taxon>
        <taxon>Platyhelminthes</taxon>
        <taxon>Cestoda</taxon>
        <taxon>Eucestoda</taxon>
        <taxon>Diphyllobothriidea</taxon>
        <taxon>Diphyllobothriidae</taxon>
        <taxon>Schistocephalus</taxon>
    </lineage>
</organism>
<dbReference type="AlphaFoldDB" id="A0A183T553"/>
<dbReference type="WBParaSite" id="SSLN_0001204601-mRNA-1">
    <property type="protein sequence ID" value="SSLN_0001204601-mRNA-1"/>
    <property type="gene ID" value="SSLN_0001204601"/>
</dbReference>
<evidence type="ECO:0000313" key="2">
    <source>
        <dbReference type="Proteomes" id="UP000275846"/>
    </source>
</evidence>
<protein>
    <submittedName>
        <fullName evidence="3">Bestrophin homolog</fullName>
    </submittedName>
</protein>
<proteinExistence type="predicted"/>
<dbReference type="Proteomes" id="UP000275846">
    <property type="component" value="Unassembled WGS sequence"/>
</dbReference>
<evidence type="ECO:0000313" key="1">
    <source>
        <dbReference type="EMBL" id="VDL97986.1"/>
    </source>
</evidence>
<sequence length="154" mass="17241">MMGSSEGPPVPANRYSLNGDSVDVGSDEDGELDGYNTDIVCWAYPLNLSIFWSFFYLVTWPFRVEDEDDVLYFDRTRLVAKTAIYAQILKGTFNEEASYIGAYSKNADICYLLPTLLSILCSPNRFYPAPVLTLPPNRFFASPTSTPSSTRMST</sequence>
<reference evidence="1 2" key="2">
    <citation type="submission" date="2018-11" db="EMBL/GenBank/DDBJ databases">
        <authorList>
            <consortium name="Pathogen Informatics"/>
        </authorList>
    </citation>
    <scope>NUCLEOTIDE SEQUENCE [LARGE SCALE GENOMIC DNA]</scope>
    <source>
        <strain evidence="1 2">NST_G2</strain>
    </source>
</reference>
<evidence type="ECO:0000313" key="3">
    <source>
        <dbReference type="WBParaSite" id="SSLN_0001204601-mRNA-1"/>
    </source>
</evidence>
<name>A0A183T553_SCHSO</name>
<reference evidence="3" key="1">
    <citation type="submission" date="2016-06" db="UniProtKB">
        <authorList>
            <consortium name="WormBaseParasite"/>
        </authorList>
    </citation>
    <scope>IDENTIFICATION</scope>
</reference>
<keyword evidence="2" id="KW-1185">Reference proteome</keyword>